<dbReference type="EMBL" id="LFEH01000201">
    <property type="protein sequence ID" value="KMS67200.1"/>
    <property type="molecule type" value="Genomic_DNA"/>
</dbReference>
<comment type="caution">
    <text evidence="1">The sequence shown here is derived from an EMBL/GenBank/DDBJ whole genome shotgun (WGS) entry which is preliminary data.</text>
</comment>
<keyword evidence="2" id="KW-1185">Reference proteome</keyword>
<accession>A0ABR5HRJ0</accession>
<evidence type="ECO:0000313" key="2">
    <source>
        <dbReference type="Proteomes" id="UP000037274"/>
    </source>
</evidence>
<protein>
    <submittedName>
        <fullName evidence="1">Uncharacterized protein</fullName>
    </submittedName>
</protein>
<organism evidence="1 2">
    <name type="scientific">Streptomyces leeuwenhoekii</name>
    <dbReference type="NCBI Taxonomy" id="1437453"/>
    <lineage>
        <taxon>Bacteria</taxon>
        <taxon>Bacillati</taxon>
        <taxon>Actinomycetota</taxon>
        <taxon>Actinomycetes</taxon>
        <taxon>Kitasatosporales</taxon>
        <taxon>Streptomycetaceae</taxon>
        <taxon>Streptomyces</taxon>
    </lineage>
</organism>
<dbReference type="RefSeq" id="WP_048574423.1">
    <property type="nucleotide sequence ID" value="NZ_LFEH01000201.1"/>
</dbReference>
<evidence type="ECO:0000313" key="1">
    <source>
        <dbReference type="EMBL" id="KMS67200.1"/>
    </source>
</evidence>
<proteinExistence type="predicted"/>
<name>A0ABR5HRJ0_STRLW</name>
<sequence>MTDQPRGAIDWARQQQRDREATTRVFAALYRSAEDDVTRIIQLAEQWATRPERADALRELTQALRGEKEGK</sequence>
<dbReference type="Proteomes" id="UP000037274">
    <property type="component" value="Unassembled WGS sequence"/>
</dbReference>
<gene>
    <name evidence="1" type="ORF">ACH49_28695</name>
</gene>
<reference evidence="1 2" key="1">
    <citation type="submission" date="2015-06" db="EMBL/GenBank/DDBJ databases">
        <title>Draft genome sequence of Streptomyces leeuwenhoekii C58, which produces the novel lasso peptide, chaxapeptin.</title>
        <authorList>
            <person name="Yi Y."/>
            <person name="Hai D."/>
            <person name="Jaspars M."/>
            <person name="Sheng H."/>
            <person name="Rateb M.E."/>
            <person name="Bull A."/>
            <person name="Goodfellow M."/>
            <person name="Asenjo J.A."/>
            <person name="Ebel R."/>
        </authorList>
    </citation>
    <scope>NUCLEOTIDE SEQUENCE [LARGE SCALE GENOMIC DNA]</scope>
    <source>
        <strain evidence="1 2">C58</strain>
    </source>
</reference>